<proteinExistence type="predicted"/>
<dbReference type="KEGG" id="phb:HYN04_04850"/>
<dbReference type="EMBL" id="CP029479">
    <property type="protein sequence ID" value="AWM77146.1"/>
    <property type="molecule type" value="Genomic_DNA"/>
</dbReference>
<organism evidence="1 2">
    <name type="scientific">Phenylobacterium parvum</name>
    <dbReference type="NCBI Taxonomy" id="2201350"/>
    <lineage>
        <taxon>Bacteria</taxon>
        <taxon>Pseudomonadati</taxon>
        <taxon>Pseudomonadota</taxon>
        <taxon>Alphaproteobacteria</taxon>
        <taxon>Caulobacterales</taxon>
        <taxon>Caulobacteraceae</taxon>
        <taxon>Phenylobacterium</taxon>
    </lineage>
</organism>
<dbReference type="OrthoDB" id="7210988at2"/>
<reference evidence="2" key="1">
    <citation type="submission" date="2018-05" db="EMBL/GenBank/DDBJ databases">
        <title>Genome sequencing of Phenylobacterium sp. HYN0004.</title>
        <authorList>
            <person name="Yi H."/>
            <person name="Baek C."/>
        </authorList>
    </citation>
    <scope>NUCLEOTIDE SEQUENCE [LARGE SCALE GENOMIC DNA]</scope>
    <source>
        <strain evidence="2">HYN0004</strain>
    </source>
</reference>
<name>A0A2Z3HSI7_9CAUL</name>
<sequence length="155" mass="17426">MSARIDTSRFPAGKDLDYEGEEERRRLAALTDEAWSFVRGWRWDPPVAELVLAFAVAPILGLFLMRFAPGGRPEDAERWVVVGDLPAMHFETDEARTPARALELCCAIAQDWANGVLAGRDLSDSYPFPIDPTRANAERLLDRVEFIRENLIPLA</sequence>
<evidence type="ECO:0000313" key="1">
    <source>
        <dbReference type="EMBL" id="AWM77146.1"/>
    </source>
</evidence>
<gene>
    <name evidence="1" type="ORF">HYN04_04850</name>
</gene>
<dbReference type="AlphaFoldDB" id="A0A2Z3HSI7"/>
<dbReference type="Proteomes" id="UP000247763">
    <property type="component" value="Chromosome"/>
</dbReference>
<protein>
    <submittedName>
        <fullName evidence="1">Uncharacterized protein</fullName>
    </submittedName>
</protein>
<evidence type="ECO:0000313" key="2">
    <source>
        <dbReference type="Proteomes" id="UP000247763"/>
    </source>
</evidence>
<dbReference type="RefSeq" id="WP_110449715.1">
    <property type="nucleotide sequence ID" value="NZ_CP029479.1"/>
</dbReference>
<accession>A0A2Z3HSI7</accession>
<keyword evidence="2" id="KW-1185">Reference proteome</keyword>